<reference evidence="12 13" key="1">
    <citation type="journal article" date="2010" name="Nature">
        <title>The Ectocarpus genome and the independent evolution of multicellularity in brown algae.</title>
        <authorList>
            <person name="Cock J.M."/>
            <person name="Sterck L."/>
            <person name="Rouze P."/>
            <person name="Scornet D."/>
            <person name="Allen A.E."/>
            <person name="Amoutzias G."/>
            <person name="Anthouard V."/>
            <person name="Artiguenave F."/>
            <person name="Aury J.M."/>
            <person name="Badger J.H."/>
            <person name="Beszteri B."/>
            <person name="Billiau K."/>
            <person name="Bonnet E."/>
            <person name="Bothwell J.H."/>
            <person name="Bowler C."/>
            <person name="Boyen C."/>
            <person name="Brownlee C."/>
            <person name="Carrano C.J."/>
            <person name="Charrier B."/>
            <person name="Cho G.Y."/>
            <person name="Coelho S.M."/>
            <person name="Collen J."/>
            <person name="Corre E."/>
            <person name="Da Silva C."/>
            <person name="Delage L."/>
            <person name="Delaroque N."/>
            <person name="Dittami S.M."/>
            <person name="Doulbeau S."/>
            <person name="Elias M."/>
            <person name="Farnham G."/>
            <person name="Gachon C.M."/>
            <person name="Gschloessl B."/>
            <person name="Heesch S."/>
            <person name="Jabbari K."/>
            <person name="Jubin C."/>
            <person name="Kawai H."/>
            <person name="Kimura K."/>
            <person name="Kloareg B."/>
            <person name="Kupper F.C."/>
            <person name="Lang D."/>
            <person name="Le Bail A."/>
            <person name="Leblanc C."/>
            <person name="Lerouge P."/>
            <person name="Lohr M."/>
            <person name="Lopez P.J."/>
            <person name="Martens C."/>
            <person name="Maumus F."/>
            <person name="Michel G."/>
            <person name="Miranda-Saavedra D."/>
            <person name="Morales J."/>
            <person name="Moreau H."/>
            <person name="Motomura T."/>
            <person name="Nagasato C."/>
            <person name="Napoli C.A."/>
            <person name="Nelson D.R."/>
            <person name="Nyvall-Collen P."/>
            <person name="Peters A.F."/>
            <person name="Pommier C."/>
            <person name="Potin P."/>
            <person name="Poulain J."/>
            <person name="Quesneville H."/>
            <person name="Read B."/>
            <person name="Rensing S.A."/>
            <person name="Ritter A."/>
            <person name="Rousvoal S."/>
            <person name="Samanta M."/>
            <person name="Samson G."/>
            <person name="Schroeder D.C."/>
            <person name="Segurens B."/>
            <person name="Strittmatter M."/>
            <person name="Tonon T."/>
            <person name="Tregear J.W."/>
            <person name="Valentin K."/>
            <person name="von Dassow P."/>
            <person name="Yamagishi T."/>
            <person name="Van de Peer Y."/>
            <person name="Wincker P."/>
        </authorList>
    </citation>
    <scope>NUCLEOTIDE SEQUENCE [LARGE SCALE GENOMIC DNA]</scope>
    <source>
        <strain evidence="13">Ec32 / CCAP1310/4</strain>
    </source>
</reference>
<dbReference type="GO" id="GO:0005737">
    <property type="term" value="C:cytoplasm"/>
    <property type="evidence" value="ECO:0007669"/>
    <property type="project" value="TreeGrafter"/>
</dbReference>
<dbReference type="OrthoDB" id="25308at2759"/>
<evidence type="ECO:0000256" key="8">
    <source>
        <dbReference type="ARBA" id="ARBA00022840"/>
    </source>
</evidence>
<dbReference type="PIRSF" id="PIRSF038163">
    <property type="entry name" value="ITPK_uncN"/>
    <property type="match status" value="1"/>
</dbReference>
<evidence type="ECO:0000313" key="13">
    <source>
        <dbReference type="Proteomes" id="UP000002630"/>
    </source>
</evidence>
<evidence type="ECO:0000256" key="3">
    <source>
        <dbReference type="ARBA" id="ARBA00012017"/>
    </source>
</evidence>
<feature type="domain" description="Inositol 1,3,4-trisphosphate 5/6-kinase ATP-grasp" evidence="11">
    <location>
        <begin position="381"/>
        <end position="431"/>
    </location>
</feature>
<feature type="compositionally biased region" description="Low complexity" evidence="10">
    <location>
        <begin position="325"/>
        <end position="352"/>
    </location>
</feature>
<dbReference type="EC" id="2.7.1.159" evidence="3"/>
<dbReference type="InParanoid" id="D8LMJ9"/>
<dbReference type="GO" id="GO:0052726">
    <property type="term" value="F:inositol-1,3,4-trisphosphate 5-kinase activity"/>
    <property type="evidence" value="ECO:0007669"/>
    <property type="project" value="InterPro"/>
</dbReference>
<dbReference type="PANTHER" id="PTHR14217:SF1">
    <property type="entry name" value="INOSITOL-TETRAKISPHOSPHATE 1-KINASE"/>
    <property type="match status" value="1"/>
</dbReference>
<gene>
    <name evidence="12" type="ORF">Esi_0004_0257</name>
</gene>
<dbReference type="InterPro" id="IPR008656">
    <property type="entry name" value="Inositol_tetrakis-P_1-kinase"/>
</dbReference>
<comment type="cofactor">
    <cofactor evidence="1">
        <name>Mg(2+)</name>
        <dbReference type="ChEBI" id="CHEBI:18420"/>
    </cofactor>
</comment>
<keyword evidence="4" id="KW-0808">Transferase</keyword>
<evidence type="ECO:0000256" key="10">
    <source>
        <dbReference type="SAM" id="MobiDB-lite"/>
    </source>
</evidence>
<dbReference type="SUPFAM" id="SSF56059">
    <property type="entry name" value="Glutathione synthetase ATP-binding domain-like"/>
    <property type="match status" value="1"/>
</dbReference>
<organism evidence="12 13">
    <name type="scientific">Ectocarpus siliculosus</name>
    <name type="common">Brown alga</name>
    <name type="synonym">Conferva siliculosa</name>
    <dbReference type="NCBI Taxonomy" id="2880"/>
    <lineage>
        <taxon>Eukaryota</taxon>
        <taxon>Sar</taxon>
        <taxon>Stramenopiles</taxon>
        <taxon>Ochrophyta</taxon>
        <taxon>PX clade</taxon>
        <taxon>Phaeophyceae</taxon>
        <taxon>Ectocarpales</taxon>
        <taxon>Ectocarpaceae</taxon>
        <taxon>Ectocarpus</taxon>
    </lineage>
</organism>
<dbReference type="GO" id="GO:0052725">
    <property type="term" value="F:inositol-1,3,4-trisphosphate 6-kinase activity"/>
    <property type="evidence" value="ECO:0007669"/>
    <property type="project" value="InterPro"/>
</dbReference>
<evidence type="ECO:0000256" key="7">
    <source>
        <dbReference type="ARBA" id="ARBA00022777"/>
    </source>
</evidence>
<feature type="compositionally biased region" description="Polar residues" evidence="10">
    <location>
        <begin position="253"/>
        <end position="275"/>
    </location>
</feature>
<dbReference type="GO" id="GO:0005524">
    <property type="term" value="F:ATP binding"/>
    <property type="evidence" value="ECO:0007669"/>
    <property type="project" value="UniProtKB-KW"/>
</dbReference>
<dbReference type="InterPro" id="IPR040464">
    <property type="entry name" value="InsP(3)kin_ATP-grasp"/>
</dbReference>
<keyword evidence="13" id="KW-1185">Reference proteome</keyword>
<name>D8LMJ9_ECTSI</name>
<keyword evidence="8" id="KW-0067">ATP-binding</keyword>
<evidence type="ECO:0000256" key="1">
    <source>
        <dbReference type="ARBA" id="ARBA00001946"/>
    </source>
</evidence>
<keyword evidence="6" id="KW-0547">Nucleotide-binding</keyword>
<dbReference type="eggNOG" id="ENOG502QQS1">
    <property type="taxonomic scope" value="Eukaryota"/>
</dbReference>
<proteinExistence type="inferred from homology"/>
<evidence type="ECO:0000259" key="11">
    <source>
        <dbReference type="Pfam" id="PF05770"/>
    </source>
</evidence>
<dbReference type="Pfam" id="PF05770">
    <property type="entry name" value="Ins134_P3_kin"/>
    <property type="match status" value="2"/>
</dbReference>
<evidence type="ECO:0000256" key="6">
    <source>
        <dbReference type="ARBA" id="ARBA00022741"/>
    </source>
</evidence>
<evidence type="ECO:0000313" key="12">
    <source>
        <dbReference type="EMBL" id="CBN77609.1"/>
    </source>
</evidence>
<evidence type="ECO:0000256" key="2">
    <source>
        <dbReference type="ARBA" id="ARBA00009601"/>
    </source>
</evidence>
<protein>
    <recommendedName>
        <fullName evidence="3">inositol-1,3,4-trisphosphate 5/6-kinase</fullName>
        <ecNumber evidence="3">2.7.1.159</ecNumber>
    </recommendedName>
</protein>
<evidence type="ECO:0000256" key="9">
    <source>
        <dbReference type="ARBA" id="ARBA00022842"/>
    </source>
</evidence>
<dbReference type="Gene3D" id="3.40.50.11370">
    <property type="match status" value="1"/>
</dbReference>
<dbReference type="AlphaFoldDB" id="D8LMJ9"/>
<keyword evidence="9" id="KW-0460">Magnesium</keyword>
<feature type="domain" description="Inositol 1,3,4-trisphosphate 5/6-kinase ATP-grasp" evidence="11">
    <location>
        <begin position="139"/>
        <end position="214"/>
    </location>
</feature>
<dbReference type="GO" id="GO:0047325">
    <property type="term" value="F:inositol-3,4,5,6-tetrakisphosphate 1-kinase activity"/>
    <property type="evidence" value="ECO:0007669"/>
    <property type="project" value="InterPro"/>
</dbReference>
<dbReference type="Gene3D" id="3.30.470.20">
    <property type="entry name" value="ATP-grasp fold, B domain"/>
    <property type="match status" value="1"/>
</dbReference>
<evidence type="ECO:0000256" key="4">
    <source>
        <dbReference type="ARBA" id="ARBA00022679"/>
    </source>
</evidence>
<dbReference type="Gene3D" id="3.30.1490.220">
    <property type="match status" value="1"/>
</dbReference>
<accession>D8LMJ9</accession>
<dbReference type="STRING" id="2880.D8LMJ9"/>
<dbReference type="GO" id="GO:0032957">
    <property type="term" value="P:inositol trisphosphate metabolic process"/>
    <property type="evidence" value="ECO:0007669"/>
    <property type="project" value="InterPro"/>
</dbReference>
<dbReference type="PANTHER" id="PTHR14217">
    <property type="entry name" value="INOSITOL-TETRAKISPHOSPHATE 1-KINASE"/>
    <property type="match status" value="1"/>
</dbReference>
<dbReference type="EMBL" id="FN649728">
    <property type="protein sequence ID" value="CBN77609.1"/>
    <property type="molecule type" value="Genomic_DNA"/>
</dbReference>
<dbReference type="GO" id="GO:0000287">
    <property type="term" value="F:magnesium ion binding"/>
    <property type="evidence" value="ECO:0007669"/>
    <property type="project" value="InterPro"/>
</dbReference>
<evidence type="ECO:0000256" key="5">
    <source>
        <dbReference type="ARBA" id="ARBA00022723"/>
    </source>
</evidence>
<dbReference type="Proteomes" id="UP000002630">
    <property type="component" value="Linkage Group LG03"/>
</dbReference>
<dbReference type="EMBL" id="FN648596">
    <property type="protein sequence ID" value="CBN77609.1"/>
    <property type="molecule type" value="Genomic_DNA"/>
</dbReference>
<feature type="region of interest" description="Disordered" evidence="10">
    <location>
        <begin position="236"/>
        <end position="352"/>
    </location>
</feature>
<keyword evidence="7" id="KW-0418">Kinase</keyword>
<keyword evidence="5" id="KW-0479">Metal-binding</keyword>
<comment type="similarity">
    <text evidence="2">Belongs to the ITPK1 family.</text>
</comment>
<sequence length="457" mass="48919">MAKKMETMAEVGLSHAEVMMVGPMDGLEFHPLNFSERPEEHRRLDVILHKLSEDIMFRDVQPEGDARLSWIEAYLDRNPKTAILDPIDRVSNCINRVTTLKLLEDAYRRHGAAGGMPRPPRFMVLEDHEPSGPGADGGIVPRNGLAFPVICKPVEACGTRGSHTMVVVLDQAGVSALTPPVVVQECRSHGAKLFKVCVIGDEVRVHERPSLPDLPPGLTGSFAFDSQKPYPALEEVKAASAATRARSGRLQGQPPTAGNGTTPGHNGDPSRSASSAEEVPGQLRQANGERSGKSSKPPLPRPKALRDRGPDIRQASACTPTGAVAPASTTTTWSSASSSRQPSRAKLSPGPAVAPEAAAAAVATLPAERAHPPSLSLEAAKLAARRMRETFGLSLFGFDLIVDRATGETFVIDVNYFPSFKDLADFPQVLRRRLKEVVATAGRKSGAEGLPSKERAD</sequence>